<dbReference type="PANTHER" id="PTHR46056:SF12">
    <property type="entry name" value="LONG-CHAIN-ALCOHOL OXIDASE"/>
    <property type="match status" value="1"/>
</dbReference>
<feature type="transmembrane region" description="Helical" evidence="11">
    <location>
        <begin position="193"/>
        <end position="218"/>
    </location>
</feature>
<dbReference type="GeneID" id="31356456"/>
<dbReference type="PRINTS" id="PR00926">
    <property type="entry name" value="MITOCARRIER"/>
</dbReference>
<dbReference type="Pfam" id="PF05199">
    <property type="entry name" value="GMC_oxred_C"/>
    <property type="match status" value="1"/>
</dbReference>
<evidence type="ECO:0000256" key="5">
    <source>
        <dbReference type="ARBA" id="ARBA00022692"/>
    </source>
</evidence>
<feature type="domain" description="FAD-dependent oxidoreductase 2 FAD-binding" evidence="13">
    <location>
        <begin position="299"/>
        <end position="333"/>
    </location>
</feature>
<feature type="transmembrane region" description="Helical" evidence="11">
    <location>
        <begin position="57"/>
        <end position="80"/>
    </location>
</feature>
<dbReference type="GO" id="GO:0055085">
    <property type="term" value="P:transmembrane transport"/>
    <property type="evidence" value="ECO:0007669"/>
    <property type="project" value="InterPro"/>
</dbReference>
<feature type="repeat" description="Solcar" evidence="10">
    <location>
        <begin position="692"/>
        <end position="778"/>
    </location>
</feature>
<comment type="subcellular location">
    <subcellularLocation>
        <location evidence="1">Membrane</location>
        <topology evidence="1">Multi-pass membrane protein</topology>
    </subcellularLocation>
</comment>
<keyword evidence="16" id="KW-1185">Reference proteome</keyword>
<evidence type="ECO:0000259" key="13">
    <source>
        <dbReference type="Pfam" id="PF00890"/>
    </source>
</evidence>
<feature type="domain" description="Glucose-methanol-choline oxidoreductase C-terminal" evidence="14">
    <location>
        <begin position="607"/>
        <end position="649"/>
    </location>
</feature>
<evidence type="ECO:0000256" key="8">
    <source>
        <dbReference type="ARBA" id="ARBA00023002"/>
    </source>
</evidence>
<dbReference type="InterPro" id="IPR003953">
    <property type="entry name" value="FAD-dep_OxRdtase_2_FAD-bd"/>
</dbReference>
<dbReference type="PROSITE" id="PS50920">
    <property type="entry name" value="SOLCAR"/>
    <property type="match status" value="2"/>
</dbReference>
<dbReference type="InterPro" id="IPR023395">
    <property type="entry name" value="MCP_dom_sf"/>
</dbReference>
<keyword evidence="9 10" id="KW-0472">Membrane</keyword>
<dbReference type="GO" id="GO:0016614">
    <property type="term" value="F:oxidoreductase activity, acting on CH-OH group of donors"/>
    <property type="evidence" value="ECO:0007669"/>
    <property type="project" value="InterPro"/>
</dbReference>
<dbReference type="Gene3D" id="3.50.50.60">
    <property type="entry name" value="FAD/NAD(P)-binding domain"/>
    <property type="match status" value="1"/>
</dbReference>
<dbReference type="SUPFAM" id="SSF103506">
    <property type="entry name" value="Mitochondrial carrier"/>
    <property type="match status" value="1"/>
</dbReference>
<feature type="transmembrane region" description="Helical" evidence="11">
    <location>
        <begin position="100"/>
        <end position="119"/>
    </location>
</feature>
<keyword evidence="8" id="KW-0560">Oxidoreductase</keyword>
<gene>
    <name evidence="15" type="ORF">PPL_00926</name>
</gene>
<dbReference type="Pfam" id="PF00890">
    <property type="entry name" value="FAD_binding_2"/>
    <property type="match status" value="1"/>
</dbReference>
<evidence type="ECO:0000256" key="4">
    <source>
        <dbReference type="ARBA" id="ARBA00022630"/>
    </source>
</evidence>
<keyword evidence="7" id="KW-0274">FAD</keyword>
<dbReference type="GO" id="GO:0050660">
    <property type="term" value="F:flavin adenine dinucleotide binding"/>
    <property type="evidence" value="ECO:0007669"/>
    <property type="project" value="InterPro"/>
</dbReference>
<keyword evidence="11" id="KW-1133">Transmembrane helix</keyword>
<dbReference type="Pfam" id="PF00732">
    <property type="entry name" value="GMC_oxred_N"/>
    <property type="match status" value="1"/>
</dbReference>
<proteinExistence type="inferred from homology"/>
<dbReference type="AlphaFoldDB" id="D3AXM0"/>
<evidence type="ECO:0000256" key="1">
    <source>
        <dbReference type="ARBA" id="ARBA00004141"/>
    </source>
</evidence>
<dbReference type="InterPro" id="IPR036188">
    <property type="entry name" value="FAD/NAD-bd_sf"/>
</dbReference>
<evidence type="ECO:0000259" key="14">
    <source>
        <dbReference type="Pfam" id="PF05199"/>
    </source>
</evidence>
<name>D3AXM0_HETP5</name>
<evidence type="ECO:0000313" key="16">
    <source>
        <dbReference type="Proteomes" id="UP000001396"/>
    </source>
</evidence>
<dbReference type="InterPro" id="IPR007867">
    <property type="entry name" value="GMC_OxRtase_C"/>
</dbReference>
<dbReference type="RefSeq" id="XP_020437803.1">
    <property type="nucleotide sequence ID" value="XM_020571945.1"/>
</dbReference>
<reference evidence="15 16" key="1">
    <citation type="journal article" date="2011" name="Genome Res.">
        <title>Phylogeny-wide analysis of social amoeba genomes highlights ancient origins for complex intercellular communication.</title>
        <authorList>
            <person name="Heidel A.J."/>
            <person name="Lawal H.M."/>
            <person name="Felder M."/>
            <person name="Schilde C."/>
            <person name="Helps N.R."/>
            <person name="Tunggal B."/>
            <person name="Rivero F."/>
            <person name="John U."/>
            <person name="Schleicher M."/>
            <person name="Eichinger L."/>
            <person name="Platzer M."/>
            <person name="Noegel A.A."/>
            <person name="Schaap P."/>
            <person name="Gloeckner G."/>
        </authorList>
    </citation>
    <scope>NUCLEOTIDE SEQUENCE [LARGE SCALE GENOMIC DNA]</scope>
    <source>
        <strain evidence="16">ATCC 26659 / Pp 5 / PN500</strain>
    </source>
</reference>
<evidence type="ECO:0000256" key="6">
    <source>
        <dbReference type="ARBA" id="ARBA00022737"/>
    </source>
</evidence>
<evidence type="ECO:0000256" key="10">
    <source>
        <dbReference type="PROSITE-ProRule" id="PRU00282"/>
    </source>
</evidence>
<dbReference type="InParanoid" id="D3AXM0"/>
<protein>
    <submittedName>
        <fullName evidence="15">Glucose-methanol-choline oxidoreductase</fullName>
    </submittedName>
</protein>
<feature type="repeat" description="Solcar" evidence="10">
    <location>
        <begin position="794"/>
        <end position="886"/>
    </location>
</feature>
<keyword evidence="6" id="KW-0677">Repeat</keyword>
<dbReference type="InterPro" id="IPR018108">
    <property type="entry name" value="MCP_transmembrane"/>
</dbReference>
<evidence type="ECO:0000256" key="9">
    <source>
        <dbReference type="ARBA" id="ARBA00023136"/>
    </source>
</evidence>
<dbReference type="Proteomes" id="UP000001396">
    <property type="component" value="Unassembled WGS sequence"/>
</dbReference>
<dbReference type="Gene3D" id="1.50.40.10">
    <property type="entry name" value="Mitochondrial carrier domain"/>
    <property type="match status" value="1"/>
</dbReference>
<evidence type="ECO:0000256" key="11">
    <source>
        <dbReference type="SAM" id="Phobius"/>
    </source>
</evidence>
<evidence type="ECO:0000256" key="2">
    <source>
        <dbReference type="ARBA" id="ARBA00010790"/>
    </source>
</evidence>
<dbReference type="InterPro" id="IPR000172">
    <property type="entry name" value="GMC_OxRdtase_N"/>
</dbReference>
<comment type="similarity">
    <text evidence="2">Belongs to the GMC oxidoreductase family.</text>
</comment>
<dbReference type="Pfam" id="PF00153">
    <property type="entry name" value="Mito_carr"/>
    <property type="match status" value="2"/>
</dbReference>
<dbReference type="SUPFAM" id="SSF51905">
    <property type="entry name" value="FAD/NAD(P)-binding domain"/>
    <property type="match status" value="1"/>
</dbReference>
<evidence type="ECO:0000256" key="3">
    <source>
        <dbReference type="ARBA" id="ARBA00022448"/>
    </source>
</evidence>
<evidence type="ECO:0000256" key="7">
    <source>
        <dbReference type="ARBA" id="ARBA00022827"/>
    </source>
</evidence>
<keyword evidence="4" id="KW-0285">Flavoprotein</keyword>
<dbReference type="EMBL" id="ADBJ01000004">
    <property type="protein sequence ID" value="EFA85697.1"/>
    <property type="molecule type" value="Genomic_DNA"/>
</dbReference>
<dbReference type="PANTHER" id="PTHR46056">
    <property type="entry name" value="LONG-CHAIN-ALCOHOL OXIDASE"/>
    <property type="match status" value="1"/>
</dbReference>
<dbReference type="STRING" id="670386.D3AXM0"/>
<keyword evidence="5 10" id="KW-0812">Transmembrane</keyword>
<feature type="domain" description="Glucose-methanol-choline oxidoreductase N-terminal" evidence="12">
    <location>
        <begin position="347"/>
        <end position="560"/>
    </location>
</feature>
<sequence>MVVENHSIKISFLGTMSDSSHTIKLLDSQKNPSDNFDLIYRNFTNIMNRLMNKMDRWMGWMDLINLWTMFNKFAHYQLFLNYDYISLYLLTLIHSKEMNYNIYTTLIVFILYLFILNSVQSIVVPPECKSCVGPGTPCGMTYLDSNRLYSNYFKQQQQQLLLLRSATDLDIASHFLKLITGTRTRAQINDLKTLLYLFSSPAGVLLTGTLSTFTSLSLGKRQKIMSSLKCSANPLRRQAFKAIAPLTFSLYVTVLGKESGINANWDALKYQLPPPAEHLPTEENLSFIQINSERSLKADVVVIGSGAGGGITAAMLAEAGYSVIVLEKGGYVSPNAMTWKESEAFPMLYEQAGTMTSDDLSISVLAGSCVGGGTTVNWAASIQTPDSVVEEWRQSCPNTFGESYKTALNTVCARLNVNIDESVHNSANRILSDGLDELGYQNTVIPRNVKHCDTTQCGYCSMGCRSKSKQSSMVTYLEDACSKGAQIITNCFAEHITITNAPGGGRAVHGVVGSVMHQDGVRFRVFIKANIVVSSAGAIHTPALLLRSGINNPNIGKTLGLEESDSRCRGCSTNTGGCRCSKDWYSSGRCTAGRQQRHRRIPKDVFSAHQMGSCKMGSSKQNSVVKETGESWDLQRLFVSDGSVLPTAVEEEEIVIATESAAEDLNSNSNNYNNSKSNNIKMDTASAGTPPPSKLVSFIAGGIAGVTAKSAVAPLERVKILYQTRSAQYSLDSVVSSLNKITQNEGWKGLWRGNTATITRVFPYAAVQFFSYETIKKSLKSFAPHYARNHDGSLTTSYKLFAGGLAGGFAQTVSYPFDVVRRRMQTHGYGDGKVEINLKHSSFTNIYRIFRSEGLLSLYKGLSINYIKVIPTSAIAFYTYELSTNVLNQMISKN</sequence>
<keyword evidence="3" id="KW-0813">Transport</keyword>
<dbReference type="GO" id="GO:0016020">
    <property type="term" value="C:membrane"/>
    <property type="evidence" value="ECO:0007669"/>
    <property type="project" value="UniProtKB-SubCell"/>
</dbReference>
<evidence type="ECO:0000313" key="15">
    <source>
        <dbReference type="EMBL" id="EFA85697.1"/>
    </source>
</evidence>
<comment type="caution">
    <text evidence="15">The sequence shown here is derived from an EMBL/GenBank/DDBJ whole genome shotgun (WGS) entry which is preliminary data.</text>
</comment>
<accession>D3AXM0</accession>
<organism evidence="15 16">
    <name type="scientific">Heterostelium pallidum (strain ATCC 26659 / Pp 5 / PN500)</name>
    <name type="common">Cellular slime mold</name>
    <name type="synonym">Polysphondylium pallidum</name>
    <dbReference type="NCBI Taxonomy" id="670386"/>
    <lineage>
        <taxon>Eukaryota</taxon>
        <taxon>Amoebozoa</taxon>
        <taxon>Evosea</taxon>
        <taxon>Eumycetozoa</taxon>
        <taxon>Dictyostelia</taxon>
        <taxon>Acytosteliales</taxon>
        <taxon>Acytosteliaceae</taxon>
        <taxon>Heterostelium</taxon>
    </lineage>
</organism>
<dbReference type="InterPro" id="IPR002067">
    <property type="entry name" value="MCP"/>
</dbReference>
<evidence type="ECO:0000259" key="12">
    <source>
        <dbReference type="Pfam" id="PF00732"/>
    </source>
</evidence>